<sequence length="31" mass="3527">MIDEIIGDQLNLQSLSHPQMSEWVGLKVPTF</sequence>
<protein>
    <submittedName>
        <fullName evidence="1">Macaca fascicularis brain cDNA, clone: QflA-20977</fullName>
    </submittedName>
</protein>
<organism evidence="1">
    <name type="scientific">Macaca fascicularis</name>
    <name type="common">Crab-eating macaque</name>
    <name type="synonym">Cynomolgus monkey</name>
    <dbReference type="NCBI Taxonomy" id="9541"/>
    <lineage>
        <taxon>Eukaryota</taxon>
        <taxon>Metazoa</taxon>
        <taxon>Chordata</taxon>
        <taxon>Craniata</taxon>
        <taxon>Vertebrata</taxon>
        <taxon>Euteleostomi</taxon>
        <taxon>Mammalia</taxon>
        <taxon>Eutheria</taxon>
        <taxon>Euarchontoglires</taxon>
        <taxon>Primates</taxon>
        <taxon>Haplorrhini</taxon>
        <taxon>Catarrhini</taxon>
        <taxon>Cercopithecidae</taxon>
        <taxon>Cercopithecinae</taxon>
        <taxon>Macaca</taxon>
    </lineage>
</organism>
<name>I7GM63_MACFA</name>
<reference evidence="1" key="1">
    <citation type="journal article" date="2007" name="PLoS Biol.">
        <title>Rate of evolution in brain-expressed genes in humans and other primates.</title>
        <authorList>
            <person name="Wang H.-Y."/>
            <person name="Chien H.-C."/>
            <person name="Osada N."/>
            <person name="Hashimoto K."/>
            <person name="Sugano S."/>
            <person name="Gojobori T."/>
            <person name="Chou C.-K."/>
            <person name="Tsai S.-F."/>
            <person name="Wu C.-I."/>
            <person name="Shen C.-K.J."/>
        </authorList>
    </citation>
    <scope>NUCLEOTIDE SEQUENCE</scope>
</reference>
<dbReference type="AlphaFoldDB" id="I7GM63"/>
<accession>I7GM63</accession>
<evidence type="ECO:0000313" key="1">
    <source>
        <dbReference type="EMBL" id="BAE90152.1"/>
    </source>
</evidence>
<dbReference type="EMBL" id="AB173090">
    <property type="protein sequence ID" value="BAE90152.1"/>
    <property type="molecule type" value="mRNA"/>
</dbReference>
<proteinExistence type="evidence at transcript level"/>